<dbReference type="RefSeq" id="WP_379074949.1">
    <property type="nucleotide sequence ID" value="NZ_JBHULL010000003.1"/>
</dbReference>
<comment type="caution">
    <text evidence="1">The sequence shown here is derived from an EMBL/GenBank/DDBJ whole genome shotgun (WGS) entry which is preliminary data.</text>
</comment>
<dbReference type="EMBL" id="JBHULL010000003">
    <property type="protein sequence ID" value="MFD2581525.1"/>
    <property type="molecule type" value="Genomic_DNA"/>
</dbReference>
<keyword evidence="2" id="KW-1185">Reference proteome</keyword>
<name>A0ABW5ME84_9SPHI</name>
<sequence length="82" mass="9201">MINYFKTSKEKYAAVLPDGSYIECYTDGDYTFFAVGIAPGIKQDIERRWQAASEAEFQAVSEKATKSIVNLLDIFATHEKAV</sequence>
<accession>A0ABW5ME84</accession>
<proteinExistence type="predicted"/>
<protein>
    <submittedName>
        <fullName evidence="1">Uncharacterized protein</fullName>
    </submittedName>
</protein>
<reference evidence="2" key="1">
    <citation type="journal article" date="2019" name="Int. J. Syst. Evol. Microbiol.">
        <title>The Global Catalogue of Microorganisms (GCM) 10K type strain sequencing project: providing services to taxonomists for standard genome sequencing and annotation.</title>
        <authorList>
            <consortium name="The Broad Institute Genomics Platform"/>
            <consortium name="The Broad Institute Genome Sequencing Center for Infectious Disease"/>
            <person name="Wu L."/>
            <person name="Ma J."/>
        </authorList>
    </citation>
    <scope>NUCLEOTIDE SEQUENCE [LARGE SCALE GENOMIC DNA]</scope>
    <source>
        <strain evidence="2">KCTC 42866</strain>
    </source>
</reference>
<organism evidence="1 2">
    <name type="scientific">Pedobacter vanadiisoli</name>
    <dbReference type="NCBI Taxonomy" id="1761975"/>
    <lineage>
        <taxon>Bacteria</taxon>
        <taxon>Pseudomonadati</taxon>
        <taxon>Bacteroidota</taxon>
        <taxon>Sphingobacteriia</taxon>
        <taxon>Sphingobacteriales</taxon>
        <taxon>Sphingobacteriaceae</taxon>
        <taxon>Pedobacter</taxon>
    </lineage>
</organism>
<gene>
    <name evidence="1" type="ORF">ACFSR6_03425</name>
</gene>
<evidence type="ECO:0000313" key="2">
    <source>
        <dbReference type="Proteomes" id="UP001597461"/>
    </source>
</evidence>
<evidence type="ECO:0000313" key="1">
    <source>
        <dbReference type="EMBL" id="MFD2581525.1"/>
    </source>
</evidence>
<dbReference type="Proteomes" id="UP001597461">
    <property type="component" value="Unassembled WGS sequence"/>
</dbReference>